<dbReference type="GO" id="GO:0004519">
    <property type="term" value="F:endonuclease activity"/>
    <property type="evidence" value="ECO:0007669"/>
    <property type="project" value="InterPro"/>
</dbReference>
<organism evidence="1 2">
    <name type="scientific">Bradyrhizobium hipponense</name>
    <dbReference type="NCBI Taxonomy" id="2605638"/>
    <lineage>
        <taxon>Bacteria</taxon>
        <taxon>Pseudomonadati</taxon>
        <taxon>Pseudomonadota</taxon>
        <taxon>Alphaproteobacteria</taxon>
        <taxon>Hyphomicrobiales</taxon>
        <taxon>Nitrobacteraceae</taxon>
        <taxon>Bradyrhizobium</taxon>
    </lineage>
</organism>
<protein>
    <submittedName>
        <fullName evidence="1">Uncharacterized protein</fullName>
    </submittedName>
</protein>
<dbReference type="GO" id="GO:0003723">
    <property type="term" value="F:RNA binding"/>
    <property type="evidence" value="ECO:0007669"/>
    <property type="project" value="InterPro"/>
</dbReference>
<dbReference type="AlphaFoldDB" id="A0A5S4YSI9"/>
<keyword evidence="2" id="KW-1185">Reference proteome</keyword>
<proteinExistence type="predicted"/>
<dbReference type="EMBL" id="VSTH01000038">
    <property type="protein sequence ID" value="TYO66325.1"/>
    <property type="molecule type" value="Genomic_DNA"/>
</dbReference>
<dbReference type="InterPro" id="IPR018669">
    <property type="entry name" value="Toxin_HigB"/>
</dbReference>
<sequence length="45" mass="5297">MCRSEAIIKANDYRLIAMVQYRDGVLMIRFFGSYEDYDKVDAETV</sequence>
<accession>A0A5S4YSI9</accession>
<name>A0A5S4YSI9_9BRAD</name>
<gene>
    <name evidence="1" type="ORF">FXV83_12160</name>
</gene>
<evidence type="ECO:0000313" key="1">
    <source>
        <dbReference type="EMBL" id="TYO66325.1"/>
    </source>
</evidence>
<dbReference type="GO" id="GO:0110001">
    <property type="term" value="C:toxin-antitoxin complex"/>
    <property type="evidence" value="ECO:0007669"/>
    <property type="project" value="InterPro"/>
</dbReference>
<dbReference type="Proteomes" id="UP000324797">
    <property type="component" value="Unassembled WGS sequence"/>
</dbReference>
<comment type="caution">
    <text evidence="1">The sequence shown here is derived from an EMBL/GenBank/DDBJ whole genome shotgun (WGS) entry which is preliminary data.</text>
</comment>
<reference evidence="1 2" key="1">
    <citation type="submission" date="2019-08" db="EMBL/GenBank/DDBJ databases">
        <title>Bradyrhizobium hipponensis sp. nov., a rhizobium isolated from a Lupinus angustifolius root nodule in Tunisia.</title>
        <authorList>
            <person name="Off K."/>
            <person name="Rejili M."/>
            <person name="Mars M."/>
            <person name="Brachmann A."/>
            <person name="Marin M."/>
        </authorList>
    </citation>
    <scope>NUCLEOTIDE SEQUENCE [LARGE SCALE GENOMIC DNA]</scope>
    <source>
        <strain evidence="2">aSej3</strain>
    </source>
</reference>
<evidence type="ECO:0000313" key="2">
    <source>
        <dbReference type="Proteomes" id="UP000324797"/>
    </source>
</evidence>
<dbReference type="Pfam" id="PF09907">
    <property type="entry name" value="HigB_toxin"/>
    <property type="match status" value="1"/>
</dbReference>